<dbReference type="SMART" id="SM00088">
    <property type="entry name" value="PINT"/>
    <property type="match status" value="1"/>
</dbReference>
<dbReference type="GO" id="GO:0001732">
    <property type="term" value="P:formation of cytoplasmic translation initiation complex"/>
    <property type="evidence" value="ECO:0007669"/>
    <property type="project" value="UniProtKB-UniRule"/>
</dbReference>
<dbReference type="Pfam" id="PF01399">
    <property type="entry name" value="PCI"/>
    <property type="match status" value="1"/>
</dbReference>
<sequence>MASNRFFLSDDSSSSEDTTDDEQQQQVQAPKKGASKGATKSAAKPYLTVSDDEEDVKRVVRSEKVKRYEEIEEIIKKMKHAMRIRDIGLVYECYENLIKAYEKARRVLEKDQGLPRSFIKILAQLDDFINQCWGDREWRDALNKNNSNNLSALRQKIRRFLKQEPLEKEINAYREKPDVHDEELPEHEASPVAQSAESEDDEEEAAAPAKGKPQQDDDESDSSDVTWDESEDDSTDSSIDVDAPNEELYKKFLKTDKTEKEKKNKDASGTKRAPKARRPDRPVQLSEDEDEDGPKDGAPRQDVQKLVSFGKDEEITHDAILKKLNDIIAMRGKRGTNRRDQLECLKILRLYVEKQNLGVGLDIKILLIQIAVSFDYHHKGNECLKPDTWTRVLDYIDELLTLLTKHDEVQLSENITEEAENLKKEPDYRIHGDIITIILKMDEEFIKILQNADAHSQDYVERLKDELRVCSIIDRLKTYLESKANRNVMISNDTQTGTVLLVQAQHLCTAYMCVIEHVYYKYDKTPGQPSVAAMDRLCKYIYAKDSLNRARARASLCHVYHLALHDHYYEARDLMLMCHMQDTINSSDVATQILYNRTVVQLGLCAFRFGAIREAHQALVDMQSGNRAKELLAQGVQMIRNQERTRDQEMKERQRLLPFHMHINLELIECVYLVSAMLIEIPFMASHEYDARKRPISKHFHTQMRQAEKQPVFGPPESMREHVVAASRAMKTGDWSACVNFLINEKMNGKVWNLMPQATEVRKMLTDKIKEESLRTYLFTYATVYDAISMPTLADMFELPVKQVYGIISKMIINEELMASLEEPNQTVIMHHTDPSRTQALSLQLVEKIFQLYEQNEKIVNFRGGEPNFYSRPNQQAQQGQQRNQGTGGGGGGGGGGNSGGGGQNWSRPPRSGTNRAY</sequence>
<dbReference type="InterPro" id="IPR008905">
    <property type="entry name" value="EIF3C_N_dom"/>
</dbReference>
<feature type="region of interest" description="Disordered" evidence="5">
    <location>
        <begin position="1"/>
        <end position="47"/>
    </location>
</feature>
<dbReference type="EMBL" id="CAJNOM010003755">
    <property type="protein sequence ID" value="CAF1648985.1"/>
    <property type="molecule type" value="Genomic_DNA"/>
</dbReference>
<feature type="compositionally biased region" description="Acidic residues" evidence="5">
    <location>
        <begin position="13"/>
        <end position="23"/>
    </location>
</feature>
<dbReference type="InterPro" id="IPR036390">
    <property type="entry name" value="WH_DNA-bd_sf"/>
</dbReference>
<organism evidence="7 10">
    <name type="scientific">Adineta steineri</name>
    <dbReference type="NCBI Taxonomy" id="433720"/>
    <lineage>
        <taxon>Eukaryota</taxon>
        <taxon>Metazoa</taxon>
        <taxon>Spiralia</taxon>
        <taxon>Gnathifera</taxon>
        <taxon>Rotifera</taxon>
        <taxon>Eurotatoria</taxon>
        <taxon>Bdelloidea</taxon>
        <taxon>Adinetida</taxon>
        <taxon>Adinetidae</taxon>
        <taxon>Adineta</taxon>
    </lineage>
</organism>
<evidence type="ECO:0000256" key="2">
    <source>
        <dbReference type="ARBA" id="ARBA00022540"/>
    </source>
</evidence>
<dbReference type="PANTHER" id="PTHR13937">
    <property type="entry name" value="EUKARYOTIC TRANSLATION INITATION FACTOR 3, SUBUNIT 8 EIF3S8 -RELATED"/>
    <property type="match status" value="1"/>
</dbReference>
<comment type="caution">
    <text evidence="7">The sequence shown here is derived from an EMBL/GenBank/DDBJ whole genome shotgun (WGS) entry which is preliminary data.</text>
</comment>
<evidence type="ECO:0000259" key="6">
    <source>
        <dbReference type="PROSITE" id="PS50250"/>
    </source>
</evidence>
<dbReference type="Pfam" id="PF05470">
    <property type="entry name" value="eIF-3c_N"/>
    <property type="match status" value="2"/>
</dbReference>
<evidence type="ECO:0000313" key="9">
    <source>
        <dbReference type="Proteomes" id="UP000663832"/>
    </source>
</evidence>
<dbReference type="GO" id="GO:0003723">
    <property type="term" value="F:RNA binding"/>
    <property type="evidence" value="ECO:0007669"/>
    <property type="project" value="InterPro"/>
</dbReference>
<feature type="domain" description="PCI" evidence="6">
    <location>
        <begin position="659"/>
        <end position="835"/>
    </location>
</feature>
<feature type="compositionally biased region" description="Basic and acidic residues" evidence="5">
    <location>
        <begin position="247"/>
        <end position="269"/>
    </location>
</feature>
<evidence type="ECO:0000313" key="7">
    <source>
        <dbReference type="EMBL" id="CAF1517080.1"/>
    </source>
</evidence>
<dbReference type="Proteomes" id="UP000663877">
    <property type="component" value="Unassembled WGS sequence"/>
</dbReference>
<evidence type="ECO:0000256" key="4">
    <source>
        <dbReference type="HAMAP-Rule" id="MF_03002"/>
    </source>
</evidence>
<dbReference type="InterPro" id="IPR000717">
    <property type="entry name" value="PCI_dom"/>
</dbReference>
<dbReference type="GO" id="GO:0016282">
    <property type="term" value="C:eukaryotic 43S preinitiation complex"/>
    <property type="evidence" value="ECO:0007669"/>
    <property type="project" value="UniProtKB-UniRule"/>
</dbReference>
<dbReference type="GO" id="GO:0031369">
    <property type="term" value="F:translation initiation factor binding"/>
    <property type="evidence" value="ECO:0007669"/>
    <property type="project" value="InterPro"/>
</dbReference>
<dbReference type="EMBL" id="CAJNOI010003403">
    <property type="protein sequence ID" value="CAF1517080.1"/>
    <property type="molecule type" value="Genomic_DNA"/>
</dbReference>
<comment type="subunit">
    <text evidence="4">Component of the eukaryotic translation initiation factor 3 (eIF-3) complex.</text>
</comment>
<feature type="compositionally biased region" description="Low complexity" evidence="5">
    <location>
        <begin position="24"/>
        <end position="45"/>
    </location>
</feature>
<dbReference type="GO" id="GO:0033290">
    <property type="term" value="C:eukaryotic 48S preinitiation complex"/>
    <property type="evidence" value="ECO:0007669"/>
    <property type="project" value="UniProtKB-UniRule"/>
</dbReference>
<keyword evidence="2 4" id="KW-0396">Initiation factor</keyword>
<dbReference type="FunFam" id="1.10.10.10:FF:000300">
    <property type="entry name" value="Eukaryotic translation initiation factor 3 subunit C"/>
    <property type="match status" value="1"/>
</dbReference>
<reference evidence="7" key="1">
    <citation type="submission" date="2021-02" db="EMBL/GenBank/DDBJ databases">
        <authorList>
            <person name="Nowell W R."/>
        </authorList>
    </citation>
    <scope>NUCLEOTIDE SEQUENCE</scope>
</reference>
<dbReference type="InterPro" id="IPR027516">
    <property type="entry name" value="EIF3C"/>
</dbReference>
<name>A0A815UQH6_9BILA</name>
<dbReference type="Proteomes" id="UP000663832">
    <property type="component" value="Unassembled WGS sequence"/>
</dbReference>
<accession>A0A815UQH6</accession>
<evidence type="ECO:0000256" key="1">
    <source>
        <dbReference type="ARBA" id="ARBA00022490"/>
    </source>
</evidence>
<feature type="compositionally biased region" description="Acidic residues" evidence="5">
    <location>
        <begin position="216"/>
        <end position="235"/>
    </location>
</feature>
<feature type="compositionally biased region" description="Low complexity" evidence="5">
    <location>
        <begin position="874"/>
        <end position="885"/>
    </location>
</feature>
<proteinExistence type="inferred from homology"/>
<evidence type="ECO:0000313" key="10">
    <source>
        <dbReference type="Proteomes" id="UP000663877"/>
    </source>
</evidence>
<dbReference type="AlphaFoldDB" id="A0A815UQH6"/>
<comment type="similarity">
    <text evidence="4">Belongs to the eIF-3 subunit C family.</text>
</comment>
<evidence type="ECO:0000256" key="5">
    <source>
        <dbReference type="SAM" id="MobiDB-lite"/>
    </source>
</evidence>
<dbReference type="PANTHER" id="PTHR13937:SF0">
    <property type="entry name" value="EUKARYOTIC TRANSLATION INITIATION FACTOR 3 SUBUNIT C-RELATED"/>
    <property type="match status" value="1"/>
</dbReference>
<keyword evidence="9" id="KW-1185">Reference proteome</keyword>
<feature type="region of interest" description="Disordered" evidence="5">
    <location>
        <begin position="175"/>
        <end position="302"/>
    </location>
</feature>
<dbReference type="SUPFAM" id="SSF46785">
    <property type="entry name" value="Winged helix' DNA-binding domain"/>
    <property type="match status" value="1"/>
</dbReference>
<dbReference type="GO" id="GO:0005852">
    <property type="term" value="C:eukaryotic translation initiation factor 3 complex"/>
    <property type="evidence" value="ECO:0007669"/>
    <property type="project" value="UniProtKB-UniRule"/>
</dbReference>
<comment type="function">
    <text evidence="4">Component of the eukaryotic translation initiation factor 3 (eIF-3) complex, which is involved in protein synthesis of a specialized repertoire of mRNAs and, together with other initiation factors, stimulates binding of mRNA and methionyl-tRNAi to the 40S ribosome. The eIF-3 complex specifically targets and initiates translation of a subset of mRNAs involved in cell proliferation.</text>
</comment>
<dbReference type="PROSITE" id="PS50250">
    <property type="entry name" value="PCI"/>
    <property type="match status" value="1"/>
</dbReference>
<protein>
    <recommendedName>
        <fullName evidence="4">Eukaryotic translation initiation factor 3 subunit C</fullName>
        <shortName evidence="4">eIF3c</shortName>
    </recommendedName>
    <alternativeName>
        <fullName evidence="4">Eukaryotic translation initiation factor 3 subunit 8</fullName>
    </alternativeName>
</protein>
<feature type="compositionally biased region" description="Gly residues" evidence="5">
    <location>
        <begin position="886"/>
        <end position="904"/>
    </location>
</feature>
<keyword evidence="3 4" id="KW-0648">Protein biosynthesis</keyword>
<dbReference type="HAMAP" id="MF_03002">
    <property type="entry name" value="eIF3c"/>
    <property type="match status" value="1"/>
</dbReference>
<gene>
    <name evidence="7" type="ORF">BJG266_LOCUS44057</name>
    <name evidence="8" type="ORF">QVE165_LOCUS60999</name>
</gene>
<evidence type="ECO:0000313" key="8">
    <source>
        <dbReference type="EMBL" id="CAF1648985.1"/>
    </source>
</evidence>
<keyword evidence="1 4" id="KW-0963">Cytoplasm</keyword>
<feature type="region of interest" description="Disordered" evidence="5">
    <location>
        <begin position="864"/>
        <end position="918"/>
    </location>
</feature>
<comment type="subcellular location">
    <subcellularLocation>
        <location evidence="4">Cytoplasm</location>
    </subcellularLocation>
</comment>
<evidence type="ECO:0000256" key="3">
    <source>
        <dbReference type="ARBA" id="ARBA00022917"/>
    </source>
</evidence>
<dbReference type="GO" id="GO:0003743">
    <property type="term" value="F:translation initiation factor activity"/>
    <property type="evidence" value="ECO:0007669"/>
    <property type="project" value="UniProtKB-UniRule"/>
</dbReference>
<dbReference type="OrthoDB" id="29647at2759"/>